<accession>A0A0C3JER6</accession>
<reference evidence="1 2" key="1">
    <citation type="submission" date="2014-04" db="EMBL/GenBank/DDBJ databases">
        <authorList>
            <consortium name="DOE Joint Genome Institute"/>
            <person name="Kuo A."/>
            <person name="Kohler A."/>
            <person name="Costa M.D."/>
            <person name="Nagy L.G."/>
            <person name="Floudas D."/>
            <person name="Copeland A."/>
            <person name="Barry K.W."/>
            <person name="Cichocki N."/>
            <person name="Veneault-Fourrey C."/>
            <person name="LaButti K."/>
            <person name="Lindquist E.A."/>
            <person name="Lipzen A."/>
            <person name="Lundell T."/>
            <person name="Morin E."/>
            <person name="Murat C."/>
            <person name="Sun H."/>
            <person name="Tunlid A."/>
            <person name="Henrissat B."/>
            <person name="Grigoriev I.V."/>
            <person name="Hibbett D.S."/>
            <person name="Martin F."/>
            <person name="Nordberg H.P."/>
            <person name="Cantor M.N."/>
            <person name="Hua S.X."/>
        </authorList>
    </citation>
    <scope>NUCLEOTIDE SEQUENCE [LARGE SCALE GENOMIC DNA]</scope>
    <source>
        <strain evidence="1 2">Marx 270</strain>
    </source>
</reference>
<organism evidence="1 2">
    <name type="scientific">Pisolithus tinctorius Marx 270</name>
    <dbReference type="NCBI Taxonomy" id="870435"/>
    <lineage>
        <taxon>Eukaryota</taxon>
        <taxon>Fungi</taxon>
        <taxon>Dikarya</taxon>
        <taxon>Basidiomycota</taxon>
        <taxon>Agaricomycotina</taxon>
        <taxon>Agaricomycetes</taxon>
        <taxon>Agaricomycetidae</taxon>
        <taxon>Boletales</taxon>
        <taxon>Sclerodermatineae</taxon>
        <taxon>Pisolithaceae</taxon>
        <taxon>Pisolithus</taxon>
    </lineage>
</organism>
<reference evidence="2" key="2">
    <citation type="submission" date="2015-01" db="EMBL/GenBank/DDBJ databases">
        <title>Evolutionary Origins and Diversification of the Mycorrhizal Mutualists.</title>
        <authorList>
            <consortium name="DOE Joint Genome Institute"/>
            <consortium name="Mycorrhizal Genomics Consortium"/>
            <person name="Kohler A."/>
            <person name="Kuo A."/>
            <person name="Nagy L.G."/>
            <person name="Floudas D."/>
            <person name="Copeland A."/>
            <person name="Barry K.W."/>
            <person name="Cichocki N."/>
            <person name="Veneault-Fourrey C."/>
            <person name="LaButti K."/>
            <person name="Lindquist E.A."/>
            <person name="Lipzen A."/>
            <person name="Lundell T."/>
            <person name="Morin E."/>
            <person name="Murat C."/>
            <person name="Riley R."/>
            <person name="Ohm R."/>
            <person name="Sun H."/>
            <person name="Tunlid A."/>
            <person name="Henrissat B."/>
            <person name="Grigoriev I.V."/>
            <person name="Hibbett D.S."/>
            <person name="Martin F."/>
        </authorList>
    </citation>
    <scope>NUCLEOTIDE SEQUENCE [LARGE SCALE GENOMIC DNA]</scope>
    <source>
        <strain evidence="2">Marx 270</strain>
    </source>
</reference>
<dbReference type="AlphaFoldDB" id="A0A0C3JER6"/>
<dbReference type="HOGENOM" id="CLU_2085749_0_0_1"/>
<dbReference type="InParanoid" id="A0A0C3JER6"/>
<proteinExistence type="predicted"/>
<sequence>MPTQIPMLTLLRNVCHAPRLGSGAPSPPGSMRCQCMSNIKNDRNCRSPVLRWDQRSGIGRDPLLFYHVDHDRRCHLRDLCGANVGPPGASYVVTPSQWRFDHPQSAAEEEVNDNRRI</sequence>
<evidence type="ECO:0000313" key="1">
    <source>
        <dbReference type="EMBL" id="KIO07578.1"/>
    </source>
</evidence>
<name>A0A0C3JER6_PISTI</name>
<dbReference type="EMBL" id="KN831959">
    <property type="protein sequence ID" value="KIO07578.1"/>
    <property type="molecule type" value="Genomic_DNA"/>
</dbReference>
<evidence type="ECO:0000313" key="2">
    <source>
        <dbReference type="Proteomes" id="UP000054217"/>
    </source>
</evidence>
<protein>
    <submittedName>
        <fullName evidence="1">Uncharacterized protein</fullName>
    </submittedName>
</protein>
<gene>
    <name evidence="1" type="ORF">M404DRAFT_388872</name>
</gene>
<dbReference type="Proteomes" id="UP000054217">
    <property type="component" value="Unassembled WGS sequence"/>
</dbReference>
<keyword evidence="2" id="KW-1185">Reference proteome</keyword>